<reference evidence="2" key="1">
    <citation type="submission" date="2020-08" db="EMBL/GenBank/DDBJ databases">
        <title>Multicomponent nature underlies the extraordinary mechanical properties of spider dragline silk.</title>
        <authorList>
            <person name="Kono N."/>
            <person name="Nakamura H."/>
            <person name="Mori M."/>
            <person name="Yoshida Y."/>
            <person name="Ohtoshi R."/>
            <person name="Malay A.D."/>
            <person name="Moran D.A.P."/>
            <person name="Tomita M."/>
            <person name="Numata K."/>
            <person name="Arakawa K."/>
        </authorList>
    </citation>
    <scope>NUCLEOTIDE SEQUENCE</scope>
</reference>
<keyword evidence="1" id="KW-0732">Signal</keyword>
<evidence type="ECO:0000313" key="3">
    <source>
        <dbReference type="Proteomes" id="UP000887013"/>
    </source>
</evidence>
<evidence type="ECO:0000313" key="2">
    <source>
        <dbReference type="EMBL" id="GFS71595.1"/>
    </source>
</evidence>
<accession>A0A8X6MPU3</accession>
<protein>
    <submittedName>
        <fullName evidence="2">Uncharacterized protein</fullName>
    </submittedName>
</protein>
<feature type="signal peptide" evidence="1">
    <location>
        <begin position="1"/>
        <end position="18"/>
    </location>
</feature>
<feature type="chain" id="PRO_5036462619" evidence="1">
    <location>
        <begin position="19"/>
        <end position="90"/>
    </location>
</feature>
<proteinExistence type="predicted"/>
<organism evidence="2 3">
    <name type="scientific">Nephila pilipes</name>
    <name type="common">Giant wood spider</name>
    <name type="synonym">Nephila maculata</name>
    <dbReference type="NCBI Taxonomy" id="299642"/>
    <lineage>
        <taxon>Eukaryota</taxon>
        <taxon>Metazoa</taxon>
        <taxon>Ecdysozoa</taxon>
        <taxon>Arthropoda</taxon>
        <taxon>Chelicerata</taxon>
        <taxon>Arachnida</taxon>
        <taxon>Araneae</taxon>
        <taxon>Araneomorphae</taxon>
        <taxon>Entelegynae</taxon>
        <taxon>Araneoidea</taxon>
        <taxon>Nephilidae</taxon>
        <taxon>Nephila</taxon>
    </lineage>
</organism>
<dbReference type="Proteomes" id="UP000887013">
    <property type="component" value="Unassembled WGS sequence"/>
</dbReference>
<gene>
    <name evidence="2" type="ORF">NPIL_620281</name>
</gene>
<comment type="caution">
    <text evidence="2">The sequence shown here is derived from an EMBL/GenBank/DDBJ whole genome shotgun (WGS) entry which is preliminary data.</text>
</comment>
<keyword evidence="3" id="KW-1185">Reference proteome</keyword>
<name>A0A8X6MPU3_NEPPI</name>
<dbReference type="EMBL" id="BMAW01095747">
    <property type="protein sequence ID" value="GFS71595.1"/>
    <property type="molecule type" value="Genomic_DNA"/>
</dbReference>
<dbReference type="AlphaFoldDB" id="A0A8X6MPU3"/>
<evidence type="ECO:0000256" key="1">
    <source>
        <dbReference type="SAM" id="SignalP"/>
    </source>
</evidence>
<sequence length="90" mass="10733">MKHALIIFLGMILWDTYSRSIDDLVRGKHWVSGKWDLAEQTSLESQQKGSHPKMEFSNLRKEKHIKTEHFNPDLIEDMGYFNNCKYSWFV</sequence>